<comment type="cofactor">
    <cofactor evidence="1">
        <name>Mn(2+)</name>
        <dbReference type="ChEBI" id="CHEBI:29035"/>
    </cofactor>
</comment>
<organism evidence="16 17">
    <name type="scientific">Campylobacter blaseri</name>
    <dbReference type="NCBI Taxonomy" id="2042961"/>
    <lineage>
        <taxon>Bacteria</taxon>
        <taxon>Pseudomonadati</taxon>
        <taxon>Campylobacterota</taxon>
        <taxon>Epsilonproteobacteria</taxon>
        <taxon>Campylobacterales</taxon>
        <taxon>Campylobacteraceae</taxon>
        <taxon>Campylobacter</taxon>
    </lineage>
</organism>
<comment type="similarity">
    <text evidence="4">Belongs to the D-alanine--D-alanine ligase family.</text>
</comment>
<evidence type="ECO:0000256" key="11">
    <source>
        <dbReference type="ARBA" id="ARBA00022984"/>
    </source>
</evidence>
<keyword evidence="17" id="KW-1185">Reference proteome</keyword>
<name>A0A2P8R2Q5_9BACT</name>
<evidence type="ECO:0000313" key="16">
    <source>
        <dbReference type="EMBL" id="PSM52748.1"/>
    </source>
</evidence>
<dbReference type="OrthoDB" id="9813261at2"/>
<evidence type="ECO:0000256" key="1">
    <source>
        <dbReference type="ARBA" id="ARBA00001936"/>
    </source>
</evidence>
<dbReference type="PROSITE" id="PS00843">
    <property type="entry name" value="DALA_DALA_LIGASE_1"/>
    <property type="match status" value="1"/>
</dbReference>
<dbReference type="EC" id="6.3.2.4" evidence="5"/>
<dbReference type="GO" id="GO:0005737">
    <property type="term" value="C:cytoplasm"/>
    <property type="evidence" value="ECO:0007669"/>
    <property type="project" value="UniProtKB-SubCell"/>
</dbReference>
<dbReference type="Gene3D" id="3.30.1490.20">
    <property type="entry name" value="ATP-grasp fold, A domain"/>
    <property type="match status" value="1"/>
</dbReference>
<dbReference type="NCBIfam" id="NF002527">
    <property type="entry name" value="PRK01966.1-3"/>
    <property type="match status" value="1"/>
</dbReference>
<dbReference type="GO" id="GO:0008360">
    <property type="term" value="P:regulation of cell shape"/>
    <property type="evidence" value="ECO:0007669"/>
    <property type="project" value="UniProtKB-KW"/>
</dbReference>
<dbReference type="InterPro" id="IPR011127">
    <property type="entry name" value="Dala_Dala_lig_N"/>
</dbReference>
<evidence type="ECO:0000256" key="2">
    <source>
        <dbReference type="ARBA" id="ARBA00001946"/>
    </source>
</evidence>
<dbReference type="Pfam" id="PF07478">
    <property type="entry name" value="Dala_Dala_lig_C"/>
    <property type="match status" value="1"/>
</dbReference>
<evidence type="ECO:0000256" key="12">
    <source>
        <dbReference type="ARBA" id="ARBA00023316"/>
    </source>
</evidence>
<comment type="subcellular location">
    <subcellularLocation>
        <location evidence="3">Cytoplasm</location>
    </subcellularLocation>
</comment>
<dbReference type="InterPro" id="IPR005905">
    <property type="entry name" value="D_ala_D_ala"/>
</dbReference>
<dbReference type="NCBIfam" id="TIGR01205">
    <property type="entry name" value="D_ala_D_alaTIGR"/>
    <property type="match status" value="1"/>
</dbReference>
<dbReference type="AlphaFoldDB" id="A0A2P8R2Q5"/>
<comment type="catalytic activity">
    <reaction evidence="13">
        <text>2 D-alanine + ATP = D-alanyl-D-alanine + ADP + phosphate + H(+)</text>
        <dbReference type="Rhea" id="RHEA:11224"/>
        <dbReference type="ChEBI" id="CHEBI:15378"/>
        <dbReference type="ChEBI" id="CHEBI:30616"/>
        <dbReference type="ChEBI" id="CHEBI:43474"/>
        <dbReference type="ChEBI" id="CHEBI:57416"/>
        <dbReference type="ChEBI" id="CHEBI:57822"/>
        <dbReference type="ChEBI" id="CHEBI:456216"/>
        <dbReference type="EC" id="6.3.2.4"/>
    </reaction>
</comment>
<evidence type="ECO:0000256" key="3">
    <source>
        <dbReference type="ARBA" id="ARBA00004496"/>
    </source>
</evidence>
<dbReference type="InterPro" id="IPR011761">
    <property type="entry name" value="ATP-grasp"/>
</dbReference>
<evidence type="ECO:0000259" key="15">
    <source>
        <dbReference type="PROSITE" id="PS50975"/>
    </source>
</evidence>
<evidence type="ECO:0000313" key="17">
    <source>
        <dbReference type="Proteomes" id="UP000240535"/>
    </source>
</evidence>
<dbReference type="Gene3D" id="3.40.50.20">
    <property type="match status" value="1"/>
</dbReference>
<dbReference type="EMBL" id="PDHH01000002">
    <property type="protein sequence ID" value="PSM52748.1"/>
    <property type="molecule type" value="Genomic_DNA"/>
</dbReference>
<comment type="cofactor">
    <cofactor evidence="2">
        <name>Mg(2+)</name>
        <dbReference type="ChEBI" id="CHEBI:18420"/>
    </cofactor>
</comment>
<evidence type="ECO:0000256" key="10">
    <source>
        <dbReference type="ARBA" id="ARBA00022960"/>
    </source>
</evidence>
<dbReference type="SUPFAM" id="SSF56059">
    <property type="entry name" value="Glutathione synthetase ATP-binding domain-like"/>
    <property type="match status" value="1"/>
</dbReference>
<dbReference type="GO" id="GO:0008716">
    <property type="term" value="F:D-alanine-D-alanine ligase activity"/>
    <property type="evidence" value="ECO:0007669"/>
    <property type="project" value="UniProtKB-EC"/>
</dbReference>
<sequence>MQLGLIFGGESYEHEISIVSAVTLKGVFKNKLTYIFCDKDRDFYLIEEKNMKATYFSSFEYKKAKQITLRKDGFFIDGRFSKTKVETDVYINLIHGKDGEDGKLASLFEFFNIKFIGTRTQSAVLSYNKVLTKALAQMANVKTLKYEVIKKGDIPTLKYPYILKPATLGSSIGISIVKNQNELEYALDSVFEYDDVVLVEPFIEGISEYNLAGCQIDDKTIYSIIEEPKKSEFLDFDQKYLSFSGNSSVNKANLSESLTQQLKDAFKSIYSCGFEGSLIRCDFFVQDGVVYLNEINTNPGSLAYYLFDDFESVVFDLAKSLKDYKKIDINYKYIQDISVNK</sequence>
<dbReference type="Pfam" id="PF01820">
    <property type="entry name" value="Dala_Dala_lig_N"/>
    <property type="match status" value="1"/>
</dbReference>
<evidence type="ECO:0000256" key="7">
    <source>
        <dbReference type="ARBA" id="ARBA00022598"/>
    </source>
</evidence>
<comment type="caution">
    <text evidence="16">The sequence shown here is derived from an EMBL/GenBank/DDBJ whole genome shotgun (WGS) entry which is preliminary data.</text>
</comment>
<dbReference type="GO" id="GO:0005524">
    <property type="term" value="F:ATP binding"/>
    <property type="evidence" value="ECO:0007669"/>
    <property type="project" value="UniProtKB-UniRule"/>
</dbReference>
<dbReference type="InterPro" id="IPR016185">
    <property type="entry name" value="PreATP-grasp_dom_sf"/>
</dbReference>
<evidence type="ECO:0000256" key="9">
    <source>
        <dbReference type="ARBA" id="ARBA00022840"/>
    </source>
</evidence>
<dbReference type="Gene3D" id="3.30.470.20">
    <property type="entry name" value="ATP-grasp fold, B domain"/>
    <property type="match status" value="1"/>
</dbReference>
<dbReference type="PANTHER" id="PTHR23132">
    <property type="entry name" value="D-ALANINE--D-ALANINE LIGASE"/>
    <property type="match status" value="1"/>
</dbReference>
<evidence type="ECO:0000256" key="6">
    <source>
        <dbReference type="ARBA" id="ARBA00022490"/>
    </source>
</evidence>
<keyword evidence="6" id="KW-0963">Cytoplasm</keyword>
<evidence type="ECO:0000256" key="14">
    <source>
        <dbReference type="PROSITE-ProRule" id="PRU00409"/>
    </source>
</evidence>
<dbReference type="InterPro" id="IPR013815">
    <property type="entry name" value="ATP_grasp_subdomain_1"/>
</dbReference>
<dbReference type="InterPro" id="IPR000291">
    <property type="entry name" value="D-Ala_lig_Van_CS"/>
</dbReference>
<dbReference type="RefSeq" id="WP_106870551.1">
    <property type="nucleotide sequence ID" value="NZ_CP053841.1"/>
</dbReference>
<keyword evidence="10" id="KW-0133">Cell shape</keyword>
<feature type="domain" description="ATP-grasp" evidence="15">
    <location>
        <begin position="133"/>
        <end position="326"/>
    </location>
</feature>
<dbReference type="Proteomes" id="UP000240535">
    <property type="component" value="Unassembled WGS sequence"/>
</dbReference>
<dbReference type="PROSITE" id="PS50975">
    <property type="entry name" value="ATP_GRASP"/>
    <property type="match status" value="1"/>
</dbReference>
<dbReference type="InterPro" id="IPR011095">
    <property type="entry name" value="Dala_Dala_lig_C"/>
</dbReference>
<evidence type="ECO:0000256" key="8">
    <source>
        <dbReference type="ARBA" id="ARBA00022741"/>
    </source>
</evidence>
<protein>
    <recommendedName>
        <fullName evidence="5">D-alanine--D-alanine ligase</fullName>
        <ecNumber evidence="5">6.3.2.4</ecNumber>
    </recommendedName>
</protein>
<dbReference type="GO" id="GO:0071555">
    <property type="term" value="P:cell wall organization"/>
    <property type="evidence" value="ECO:0007669"/>
    <property type="project" value="UniProtKB-KW"/>
</dbReference>
<proteinExistence type="inferred from homology"/>
<dbReference type="SUPFAM" id="SSF52440">
    <property type="entry name" value="PreATP-grasp domain"/>
    <property type="match status" value="1"/>
</dbReference>
<evidence type="ECO:0000256" key="4">
    <source>
        <dbReference type="ARBA" id="ARBA00010871"/>
    </source>
</evidence>
<reference evidence="17" key="1">
    <citation type="submission" date="2017-10" db="EMBL/GenBank/DDBJ databases">
        <title>Campylobacter species from seals.</title>
        <authorList>
            <person name="Gilbert M.J."/>
            <person name="Zomer A.L."/>
            <person name="Timmerman A.J."/>
            <person name="Duim B."/>
            <person name="Wagenaar J.A."/>
        </authorList>
    </citation>
    <scope>NUCLEOTIDE SEQUENCE [LARGE SCALE GENOMIC DNA]</scope>
    <source>
        <strain evidence="17">17S00004-5</strain>
    </source>
</reference>
<keyword evidence="12" id="KW-0961">Cell wall biogenesis/degradation</keyword>
<dbReference type="GO" id="GO:0046872">
    <property type="term" value="F:metal ion binding"/>
    <property type="evidence" value="ECO:0007669"/>
    <property type="project" value="InterPro"/>
</dbReference>
<keyword evidence="9 14" id="KW-0067">ATP-binding</keyword>
<keyword evidence="11" id="KW-0573">Peptidoglycan synthesis</keyword>
<keyword evidence="8 14" id="KW-0547">Nucleotide-binding</keyword>
<evidence type="ECO:0000256" key="13">
    <source>
        <dbReference type="ARBA" id="ARBA00047614"/>
    </source>
</evidence>
<dbReference type="GO" id="GO:0009252">
    <property type="term" value="P:peptidoglycan biosynthetic process"/>
    <property type="evidence" value="ECO:0007669"/>
    <property type="project" value="UniProtKB-KW"/>
</dbReference>
<keyword evidence="7 16" id="KW-0436">Ligase</keyword>
<dbReference type="PANTHER" id="PTHR23132:SF23">
    <property type="entry name" value="D-ALANINE--D-ALANINE LIGASE B"/>
    <property type="match status" value="1"/>
</dbReference>
<evidence type="ECO:0000256" key="5">
    <source>
        <dbReference type="ARBA" id="ARBA00012216"/>
    </source>
</evidence>
<gene>
    <name evidence="16" type="ORF">CQ405_03215</name>
</gene>
<accession>A0A2P8R2Q5</accession>